<evidence type="ECO:0000313" key="1">
    <source>
        <dbReference type="EnsemblMetazoa" id="AALB014688-PA"/>
    </source>
</evidence>
<evidence type="ECO:0000313" key="2">
    <source>
        <dbReference type="Proteomes" id="UP000069272"/>
    </source>
</evidence>
<accession>A0A182FYK0</accession>
<dbReference type="EnsemblMetazoa" id="AALB014688-RA">
    <property type="protein sequence ID" value="AALB014688-PA"/>
    <property type="gene ID" value="AALB014688"/>
</dbReference>
<protein>
    <submittedName>
        <fullName evidence="1">Uncharacterized protein</fullName>
    </submittedName>
</protein>
<proteinExistence type="predicted"/>
<organism evidence="1 2">
    <name type="scientific">Anopheles albimanus</name>
    <name type="common">New world malaria mosquito</name>
    <dbReference type="NCBI Taxonomy" id="7167"/>
    <lineage>
        <taxon>Eukaryota</taxon>
        <taxon>Metazoa</taxon>
        <taxon>Ecdysozoa</taxon>
        <taxon>Arthropoda</taxon>
        <taxon>Hexapoda</taxon>
        <taxon>Insecta</taxon>
        <taxon>Pterygota</taxon>
        <taxon>Neoptera</taxon>
        <taxon>Endopterygota</taxon>
        <taxon>Diptera</taxon>
        <taxon>Nematocera</taxon>
        <taxon>Culicoidea</taxon>
        <taxon>Culicidae</taxon>
        <taxon>Anophelinae</taxon>
        <taxon>Anopheles</taxon>
    </lineage>
</organism>
<keyword evidence="2" id="KW-1185">Reference proteome</keyword>
<reference evidence="1 2" key="1">
    <citation type="journal article" date="2017" name="G3 (Bethesda)">
        <title>The Physical Genome Mapping of Anopheles albimanus Corrected Scaffold Misassemblies and Identified Interarm Rearrangements in Genus Anopheles.</title>
        <authorList>
            <person name="Artemov G.N."/>
            <person name="Peery A.N."/>
            <person name="Jiang X."/>
            <person name="Tu Z."/>
            <person name="Stegniy V.N."/>
            <person name="Sharakhova M.V."/>
            <person name="Sharakhov I.V."/>
        </authorList>
    </citation>
    <scope>NUCLEOTIDE SEQUENCE [LARGE SCALE GENOMIC DNA]</scope>
    <source>
        <strain evidence="1 2">ALBI9_A</strain>
    </source>
</reference>
<sequence length="44" mass="4917">MEAFKALYALPDSLLHPEAAKPRLVRIVEVLEVVAAVLLPMRFV</sequence>
<name>A0A182FYK0_ANOAL</name>
<dbReference type="VEuPathDB" id="VectorBase:AALB014688"/>
<dbReference type="AlphaFoldDB" id="A0A182FYK0"/>
<reference evidence="1" key="2">
    <citation type="submission" date="2022-08" db="UniProtKB">
        <authorList>
            <consortium name="EnsemblMetazoa"/>
        </authorList>
    </citation>
    <scope>IDENTIFICATION</scope>
    <source>
        <strain evidence="1">STECLA/ALBI9_A</strain>
    </source>
</reference>
<dbReference type="Proteomes" id="UP000069272">
    <property type="component" value="Chromosome 3R"/>
</dbReference>